<dbReference type="PANTHER" id="PTHR47506:SF6">
    <property type="entry name" value="HTH-TYPE TRANSCRIPTIONAL REPRESSOR NEMR"/>
    <property type="match status" value="1"/>
</dbReference>
<reference evidence="6 7" key="1">
    <citation type="submission" date="2017-09" db="EMBL/GenBank/DDBJ databases">
        <authorList>
            <person name="Ehlers B."/>
            <person name="Leendertz F.H."/>
        </authorList>
    </citation>
    <scope>NUCLEOTIDE SEQUENCE [LARGE SCALE GENOMIC DNA]</scope>
    <source>
        <strain evidence="6 7">DSM 45537</strain>
    </source>
</reference>
<proteinExistence type="predicted"/>
<protein>
    <submittedName>
        <fullName evidence="6">Transcriptional regulator, TetR family</fullName>
    </submittedName>
</protein>
<dbReference type="OrthoDB" id="4541465at2"/>
<feature type="DNA-binding region" description="H-T-H motif" evidence="4">
    <location>
        <begin position="31"/>
        <end position="50"/>
    </location>
</feature>
<keyword evidence="3" id="KW-0804">Transcription</keyword>
<name>A0A285M1J9_9NOCA</name>
<keyword evidence="1" id="KW-0805">Transcription regulation</keyword>
<evidence type="ECO:0000256" key="3">
    <source>
        <dbReference type="ARBA" id="ARBA00023163"/>
    </source>
</evidence>
<keyword evidence="2 4" id="KW-0238">DNA-binding</keyword>
<evidence type="ECO:0000256" key="4">
    <source>
        <dbReference type="PROSITE-ProRule" id="PRU00335"/>
    </source>
</evidence>
<dbReference type="AlphaFoldDB" id="A0A285M1J9"/>
<evidence type="ECO:0000256" key="2">
    <source>
        <dbReference type="ARBA" id="ARBA00023125"/>
    </source>
</evidence>
<dbReference type="InterPro" id="IPR009057">
    <property type="entry name" value="Homeodomain-like_sf"/>
</dbReference>
<dbReference type="InterPro" id="IPR001647">
    <property type="entry name" value="HTH_TetR"/>
</dbReference>
<dbReference type="GO" id="GO:0003677">
    <property type="term" value="F:DNA binding"/>
    <property type="evidence" value="ECO:0007669"/>
    <property type="project" value="UniProtKB-UniRule"/>
</dbReference>
<keyword evidence="7" id="KW-1185">Reference proteome</keyword>
<dbReference type="PANTHER" id="PTHR47506">
    <property type="entry name" value="TRANSCRIPTIONAL REGULATORY PROTEIN"/>
    <property type="match status" value="1"/>
</dbReference>
<dbReference type="InterPro" id="IPR054156">
    <property type="entry name" value="YxaF_TetR_C"/>
</dbReference>
<dbReference type="EMBL" id="OBEG01000008">
    <property type="protein sequence ID" value="SNY89421.1"/>
    <property type="molecule type" value="Genomic_DNA"/>
</dbReference>
<dbReference type="SUPFAM" id="SSF46689">
    <property type="entry name" value="Homeodomain-like"/>
    <property type="match status" value="1"/>
</dbReference>
<dbReference type="STRING" id="1379680.GCA_001612615_00834"/>
<sequence length="196" mass="21795">MARPRRSDDTRQLLVEEGAAGFLANGYHGTGIKQVLDAVGVPKGSFYNYFDSKESFGQAVIDYHSRCIQRNLAEALGPAPDPVTGLRTFFAKQMDEFVETDFTGGCLIANLGGELEGSETLRESLSGAFRAWRDGVAKALLEAQERDLVRADIPAEELADLLIESWEGAVIRMKIDRSLEPLHKCLRRLLDDYFRP</sequence>
<dbReference type="InterPro" id="IPR036271">
    <property type="entry name" value="Tet_transcr_reg_TetR-rel_C_sf"/>
</dbReference>
<feature type="domain" description="HTH tetR-type" evidence="5">
    <location>
        <begin position="8"/>
        <end position="68"/>
    </location>
</feature>
<gene>
    <name evidence="6" type="ORF">SAMN04244553_6433</name>
</gene>
<dbReference type="Pfam" id="PF21993">
    <property type="entry name" value="TetR_C_13_2"/>
    <property type="match status" value="1"/>
</dbReference>
<evidence type="ECO:0000259" key="5">
    <source>
        <dbReference type="PROSITE" id="PS50977"/>
    </source>
</evidence>
<evidence type="ECO:0000313" key="7">
    <source>
        <dbReference type="Proteomes" id="UP000219565"/>
    </source>
</evidence>
<dbReference type="RefSeq" id="WP_097248100.1">
    <property type="nucleotide sequence ID" value="NZ_JAMTCV010000010.1"/>
</dbReference>
<dbReference type="SUPFAM" id="SSF48498">
    <property type="entry name" value="Tetracyclin repressor-like, C-terminal domain"/>
    <property type="match status" value="1"/>
</dbReference>
<dbReference type="Gene3D" id="1.10.357.10">
    <property type="entry name" value="Tetracycline Repressor, domain 2"/>
    <property type="match status" value="1"/>
</dbReference>
<accession>A0A285M1J9</accession>
<dbReference type="Proteomes" id="UP000219565">
    <property type="component" value="Unassembled WGS sequence"/>
</dbReference>
<organism evidence="6 7">
    <name type="scientific">Nocardia amikacinitolerans</name>
    <dbReference type="NCBI Taxonomy" id="756689"/>
    <lineage>
        <taxon>Bacteria</taxon>
        <taxon>Bacillati</taxon>
        <taxon>Actinomycetota</taxon>
        <taxon>Actinomycetes</taxon>
        <taxon>Mycobacteriales</taxon>
        <taxon>Nocardiaceae</taxon>
        <taxon>Nocardia</taxon>
    </lineage>
</organism>
<evidence type="ECO:0000256" key="1">
    <source>
        <dbReference type="ARBA" id="ARBA00023015"/>
    </source>
</evidence>
<dbReference type="PROSITE" id="PS50977">
    <property type="entry name" value="HTH_TETR_2"/>
    <property type="match status" value="1"/>
</dbReference>
<evidence type="ECO:0000313" key="6">
    <source>
        <dbReference type="EMBL" id="SNY89421.1"/>
    </source>
</evidence>
<dbReference type="Pfam" id="PF00440">
    <property type="entry name" value="TetR_N"/>
    <property type="match status" value="1"/>
</dbReference>